<name>A0A4R6FY79_9SPHN</name>
<dbReference type="InterPro" id="IPR009057">
    <property type="entry name" value="Homeodomain-like_sf"/>
</dbReference>
<dbReference type="PANTHER" id="PTHR46796:SF6">
    <property type="entry name" value="ARAC SUBFAMILY"/>
    <property type="match status" value="1"/>
</dbReference>
<keyword evidence="2" id="KW-0238">DNA-binding</keyword>
<keyword evidence="1" id="KW-0805">Transcription regulation</keyword>
<organism evidence="5 6">
    <name type="scientific">Stakelama pacifica</name>
    <dbReference type="NCBI Taxonomy" id="517720"/>
    <lineage>
        <taxon>Bacteria</taxon>
        <taxon>Pseudomonadati</taxon>
        <taxon>Pseudomonadota</taxon>
        <taxon>Alphaproteobacteria</taxon>
        <taxon>Sphingomonadales</taxon>
        <taxon>Sphingomonadaceae</taxon>
        <taxon>Stakelama</taxon>
    </lineage>
</organism>
<evidence type="ECO:0000313" key="5">
    <source>
        <dbReference type="EMBL" id="TDN86966.1"/>
    </source>
</evidence>
<dbReference type="Pfam" id="PF12833">
    <property type="entry name" value="HTH_18"/>
    <property type="match status" value="1"/>
</dbReference>
<sequence length="293" mass="33421">MSNLIPPDLIPRWIPGNRTLDSSRLGWRGITVMGYQYDEQEVDIPEMRDYMIVVYQGGKSTMRRRSGGPWQTATVERGVVSLLTRAEQSIWHWDKPINVRHIYLSHDTLAETAEQVFGREPASIEIDDHLRRVDTVIPQCLQVLEDEMAHGGPGQNLLVDAVRTQIAVHLLRRFAKVDLPNLNPTVFSAPQSHRILEFIEEYLGENFGLESLASTVGLSPFHFSRKFKAEFGQTPHSFIIRKRIERAKTMLQKGNISMTAVALDCGFSDQSHFCRTFRRMVGVTPAEYRRSSV</sequence>
<evidence type="ECO:0000259" key="4">
    <source>
        <dbReference type="PROSITE" id="PS01124"/>
    </source>
</evidence>
<dbReference type="InterPro" id="IPR018060">
    <property type="entry name" value="HTH_AraC"/>
</dbReference>
<proteinExistence type="predicted"/>
<keyword evidence="6" id="KW-1185">Reference proteome</keyword>
<dbReference type="PRINTS" id="PR00032">
    <property type="entry name" value="HTHARAC"/>
</dbReference>
<dbReference type="PROSITE" id="PS00041">
    <property type="entry name" value="HTH_ARAC_FAMILY_1"/>
    <property type="match status" value="1"/>
</dbReference>
<dbReference type="PANTHER" id="PTHR46796">
    <property type="entry name" value="HTH-TYPE TRANSCRIPTIONAL ACTIVATOR RHAS-RELATED"/>
    <property type="match status" value="1"/>
</dbReference>
<dbReference type="EMBL" id="SNWD01000001">
    <property type="protein sequence ID" value="TDN86966.1"/>
    <property type="molecule type" value="Genomic_DNA"/>
</dbReference>
<evidence type="ECO:0000256" key="2">
    <source>
        <dbReference type="ARBA" id="ARBA00023125"/>
    </source>
</evidence>
<dbReference type="Gene3D" id="1.10.10.60">
    <property type="entry name" value="Homeodomain-like"/>
    <property type="match status" value="2"/>
</dbReference>
<dbReference type="InterPro" id="IPR050204">
    <property type="entry name" value="AraC_XylS_family_regulators"/>
</dbReference>
<protein>
    <submittedName>
        <fullName evidence="5">AraC family transcriptional regulator</fullName>
    </submittedName>
</protein>
<feature type="domain" description="HTH araC/xylS-type" evidence="4">
    <location>
        <begin position="193"/>
        <end position="291"/>
    </location>
</feature>
<dbReference type="Proteomes" id="UP000295493">
    <property type="component" value="Unassembled WGS sequence"/>
</dbReference>
<gene>
    <name evidence="5" type="ORF">EV664_101545</name>
</gene>
<dbReference type="GO" id="GO:0043565">
    <property type="term" value="F:sequence-specific DNA binding"/>
    <property type="evidence" value="ECO:0007669"/>
    <property type="project" value="InterPro"/>
</dbReference>
<dbReference type="InterPro" id="IPR018062">
    <property type="entry name" value="HTH_AraC-typ_CS"/>
</dbReference>
<evidence type="ECO:0000256" key="1">
    <source>
        <dbReference type="ARBA" id="ARBA00023015"/>
    </source>
</evidence>
<evidence type="ECO:0000256" key="3">
    <source>
        <dbReference type="ARBA" id="ARBA00023163"/>
    </source>
</evidence>
<dbReference type="SUPFAM" id="SSF46689">
    <property type="entry name" value="Homeodomain-like"/>
    <property type="match status" value="2"/>
</dbReference>
<dbReference type="AlphaFoldDB" id="A0A4R6FY79"/>
<keyword evidence="3" id="KW-0804">Transcription</keyword>
<dbReference type="PROSITE" id="PS01124">
    <property type="entry name" value="HTH_ARAC_FAMILY_2"/>
    <property type="match status" value="1"/>
</dbReference>
<dbReference type="InterPro" id="IPR020449">
    <property type="entry name" value="Tscrpt_reg_AraC-type_HTH"/>
</dbReference>
<dbReference type="RefSeq" id="WP_133494107.1">
    <property type="nucleotide sequence ID" value="NZ_BMLU01000001.1"/>
</dbReference>
<dbReference type="OrthoDB" id="110167at2"/>
<reference evidence="5 6" key="1">
    <citation type="submission" date="2019-03" db="EMBL/GenBank/DDBJ databases">
        <title>Genomic Encyclopedia of Type Strains, Phase IV (KMG-IV): sequencing the most valuable type-strain genomes for metagenomic binning, comparative biology and taxonomic classification.</title>
        <authorList>
            <person name="Goeker M."/>
        </authorList>
    </citation>
    <scope>NUCLEOTIDE SEQUENCE [LARGE SCALE GENOMIC DNA]</scope>
    <source>
        <strain evidence="5 6">DSM 25059</strain>
    </source>
</reference>
<accession>A0A4R6FY79</accession>
<evidence type="ECO:0000313" key="6">
    <source>
        <dbReference type="Proteomes" id="UP000295493"/>
    </source>
</evidence>
<comment type="caution">
    <text evidence="5">The sequence shown here is derived from an EMBL/GenBank/DDBJ whole genome shotgun (WGS) entry which is preliminary data.</text>
</comment>
<dbReference type="GO" id="GO:0003700">
    <property type="term" value="F:DNA-binding transcription factor activity"/>
    <property type="evidence" value="ECO:0007669"/>
    <property type="project" value="InterPro"/>
</dbReference>
<dbReference type="SMART" id="SM00342">
    <property type="entry name" value="HTH_ARAC"/>
    <property type="match status" value="1"/>
</dbReference>